<accession>A0ABD0SYM4</accession>
<evidence type="ECO:0000259" key="14">
    <source>
        <dbReference type="PROSITE" id="PS50994"/>
    </source>
</evidence>
<dbReference type="CDD" id="cd01647">
    <property type="entry name" value="RT_LTR"/>
    <property type="match status" value="1"/>
</dbReference>
<evidence type="ECO:0000256" key="10">
    <source>
        <dbReference type="ARBA" id="ARBA00023125"/>
    </source>
</evidence>
<feature type="region of interest" description="Disordered" evidence="12">
    <location>
        <begin position="1"/>
        <end position="89"/>
    </location>
</feature>
<dbReference type="Pfam" id="PF17921">
    <property type="entry name" value="Integrase_H2C2"/>
    <property type="match status" value="1"/>
</dbReference>
<evidence type="ECO:0000313" key="15">
    <source>
        <dbReference type="EMBL" id="KAL0830863.1"/>
    </source>
</evidence>
<dbReference type="FunFam" id="3.10.10.10:FF:000007">
    <property type="entry name" value="Retrovirus-related Pol polyprotein from transposon 17.6-like Protein"/>
    <property type="match status" value="1"/>
</dbReference>
<dbReference type="Pfam" id="PF00078">
    <property type="entry name" value="RVT_1"/>
    <property type="match status" value="1"/>
</dbReference>
<protein>
    <recommendedName>
        <fullName evidence="1">RNA-directed DNA polymerase</fullName>
        <ecNumber evidence="1">2.7.7.49</ecNumber>
    </recommendedName>
</protein>
<keyword evidence="8" id="KW-0378">Hydrolase</keyword>
<dbReference type="EC" id="2.7.7.49" evidence="1"/>
<feature type="domain" description="Integrase catalytic" evidence="14">
    <location>
        <begin position="1332"/>
        <end position="1491"/>
    </location>
</feature>
<evidence type="ECO:0000256" key="7">
    <source>
        <dbReference type="ARBA" id="ARBA00022759"/>
    </source>
</evidence>
<dbReference type="FunFam" id="1.10.340.70:FF:000005">
    <property type="entry name" value="Uncharacterized protein"/>
    <property type="match status" value="1"/>
</dbReference>
<dbReference type="InterPro" id="IPR036397">
    <property type="entry name" value="RNaseH_sf"/>
</dbReference>
<dbReference type="Gene3D" id="2.40.70.10">
    <property type="entry name" value="Acid Proteases"/>
    <property type="match status" value="1"/>
</dbReference>
<keyword evidence="5" id="KW-0540">Nuclease</keyword>
<dbReference type="PROSITE" id="PS50994">
    <property type="entry name" value="INTEGRASE"/>
    <property type="match status" value="1"/>
</dbReference>
<reference evidence="15 16" key="1">
    <citation type="submission" date="2024-06" db="EMBL/GenBank/DDBJ databases">
        <title>A chromosome-level genome assembly of beet webworm, Loxostege sticticalis.</title>
        <authorList>
            <person name="Zhang Y."/>
        </authorList>
    </citation>
    <scope>NUCLEOTIDE SEQUENCE [LARGE SCALE GENOMIC DNA]</scope>
    <source>
        <strain evidence="15">AQ028</strain>
        <tissue evidence="15">Male pupae</tissue>
    </source>
</reference>
<evidence type="ECO:0000256" key="2">
    <source>
        <dbReference type="ARBA" id="ARBA00022670"/>
    </source>
</evidence>
<dbReference type="Gene3D" id="3.30.420.10">
    <property type="entry name" value="Ribonuclease H-like superfamily/Ribonuclease H"/>
    <property type="match status" value="1"/>
</dbReference>
<evidence type="ECO:0000313" key="16">
    <source>
        <dbReference type="Proteomes" id="UP001549921"/>
    </source>
</evidence>
<dbReference type="SUPFAM" id="SSF53098">
    <property type="entry name" value="Ribonuclease H-like"/>
    <property type="match status" value="1"/>
</dbReference>
<dbReference type="GO" id="GO:0003964">
    <property type="term" value="F:RNA-directed DNA polymerase activity"/>
    <property type="evidence" value="ECO:0007669"/>
    <property type="project" value="UniProtKB-KW"/>
</dbReference>
<dbReference type="PANTHER" id="PTHR37984">
    <property type="entry name" value="PROTEIN CBG26694"/>
    <property type="match status" value="1"/>
</dbReference>
<keyword evidence="9" id="KW-0695">RNA-directed DNA polymerase</keyword>
<evidence type="ECO:0000256" key="9">
    <source>
        <dbReference type="ARBA" id="ARBA00022918"/>
    </source>
</evidence>
<dbReference type="Gene3D" id="3.10.10.10">
    <property type="entry name" value="HIV Type 1 Reverse Transcriptase, subunit A, domain 1"/>
    <property type="match status" value="1"/>
</dbReference>
<dbReference type="EMBL" id="JBEDNZ010000013">
    <property type="protein sequence ID" value="KAL0830863.1"/>
    <property type="molecule type" value="Genomic_DNA"/>
</dbReference>
<comment type="caution">
    <text evidence="15">The sequence shown here is derived from an EMBL/GenBank/DDBJ whole genome shotgun (WGS) entry which is preliminary data.</text>
</comment>
<evidence type="ECO:0000256" key="4">
    <source>
        <dbReference type="ARBA" id="ARBA00022695"/>
    </source>
</evidence>
<dbReference type="Pfam" id="PF17919">
    <property type="entry name" value="RT_RNaseH_2"/>
    <property type="match status" value="1"/>
</dbReference>
<evidence type="ECO:0000256" key="8">
    <source>
        <dbReference type="ARBA" id="ARBA00022801"/>
    </source>
</evidence>
<evidence type="ECO:0000256" key="12">
    <source>
        <dbReference type="SAM" id="MobiDB-lite"/>
    </source>
</evidence>
<gene>
    <name evidence="15" type="ORF">ABMA28_002969</name>
</gene>
<dbReference type="InterPro" id="IPR000477">
    <property type="entry name" value="RT_dom"/>
</dbReference>
<keyword evidence="7" id="KW-0255">Endonuclease</keyword>
<dbReference type="InterPro" id="IPR043502">
    <property type="entry name" value="DNA/RNA_pol_sf"/>
</dbReference>
<keyword evidence="2" id="KW-0645">Protease</keyword>
<keyword evidence="10" id="KW-0238">DNA-binding</keyword>
<dbReference type="Pfam" id="PF00665">
    <property type="entry name" value="rve"/>
    <property type="match status" value="1"/>
</dbReference>
<dbReference type="Gene3D" id="3.30.70.270">
    <property type="match status" value="2"/>
</dbReference>
<dbReference type="FunFam" id="3.30.70.270:FF:000026">
    <property type="entry name" value="Transposon Ty3-G Gag-Pol polyprotein"/>
    <property type="match status" value="1"/>
</dbReference>
<dbReference type="InterPro" id="IPR050951">
    <property type="entry name" value="Retrovirus_Pol_polyprotein"/>
</dbReference>
<dbReference type="CDD" id="cd09274">
    <property type="entry name" value="RNase_HI_RT_Ty3"/>
    <property type="match status" value="1"/>
</dbReference>
<feature type="compositionally biased region" description="Basic and acidic residues" evidence="12">
    <location>
        <begin position="121"/>
        <end position="139"/>
    </location>
</feature>
<dbReference type="CDD" id="cd00303">
    <property type="entry name" value="retropepsin_like"/>
    <property type="match status" value="1"/>
</dbReference>
<dbReference type="InterPro" id="IPR043128">
    <property type="entry name" value="Rev_trsase/Diguanyl_cyclase"/>
</dbReference>
<dbReference type="GO" id="GO:0003677">
    <property type="term" value="F:DNA binding"/>
    <property type="evidence" value="ECO:0007669"/>
    <property type="project" value="UniProtKB-KW"/>
</dbReference>
<dbReference type="InterPro" id="IPR001878">
    <property type="entry name" value="Znf_CCHC"/>
</dbReference>
<dbReference type="PANTHER" id="PTHR37984:SF5">
    <property type="entry name" value="PROTEIN NYNRIN-LIKE"/>
    <property type="match status" value="1"/>
</dbReference>
<evidence type="ECO:0000256" key="1">
    <source>
        <dbReference type="ARBA" id="ARBA00012493"/>
    </source>
</evidence>
<dbReference type="InterPro" id="IPR036875">
    <property type="entry name" value="Znf_CCHC_sf"/>
</dbReference>
<sequence length="1675" mass="190919">MDGTEDNVVRPTGTSHESPRSPTNSIDDDDDLILRQRLLRSELERRSRSRHMSDELERRSRSRHMSNELERCSAPRHVSGELERHSRSRLSHCRNDGELEQHQSTLRHFSANQLSDELERRSFGRYDRRQSSVDDYDRLGRKRARNRTPELRTPARYQDPSCSTSRDDSPPPAHRARYGTFDNSLHNLNNNDILSQFVSALKDIAKSGSHKINAGNNVIPEFDPLSKNQNIVNWLTKVEECAEIYNWDEREIIHYALPNLTGLAKSWYQSLPSVRFTWAEWKAKLVDSFPCRENYAELLTDMLALKARFGEPLEQYFYSKLNLLNRCNIKGRQAVGCILHGIEDRSIRLGAKAAQFDLPEQVLKYLKTVKVGNTRESVLNANRARADKRHLNNKPTMTKNAANSSKPPIKCFNCGLEGHPSFLCTKPIEKCSGCHRIGHKITSCPNAQSRGVQPNEKSNGKEKQVLRVCVSNTSVDKNITILNVENDHLLKEKSLSDNSRDKYFMTIEVNHKPLDCYVDLGSECSLIRRTDALKLGVEQNSDNLPLLKGVGNNCLRAMSRIEANVNVQGITLPINMYVVDDSAIKQPILLGQNFTEHPSIMITKTPSQLIFEDSSSMHKLCLTTQKTTTIPQQDIKAIPVICSTPYSGKIYVHGSVRGKAGAEYFLLPGEYELSEGKGNLLVQNIAAGPIKFLSNSLITRAIPVSSAREVFDISKIDIDYNTLNCGSLINDDQKQELKSLLDRYSDCFSNNLKDLGFTSATEMEIHLSDSDPIVYRPYRMAQSEPTLVRDMVQEMLDANIIRESSSPYASPIVLVKKKTGEKRLCIDYRALNRKTIKDHYPLPRVEDQLDLLAGHKFFITLDLASGYYQIPIKEESRQKTAFVTPDGQFEYLRMPFGLVNAPSVFQRTINKILAEAKIKYAMVYMDDILIPAHDFSEGLARLQEVLDLLRSGGLTLKLSKCYFFYDKIDYLGFEVGSEGIRPGSRKTEAVSSFPVPKSQHEVRQFIGLASFFRRFVRDFAIIASPLTDLLKKNSQWEWTEKHNTAFQTLKNALVERPILALYDPSLATELHTDASKIGVAGILFQKNPEGVLRPVSFYSRKTTLDEQKMHSFELETLAVVASLARFRVYLLGVPFKIYTDCNALRTAMTKRDLVPRIARWWVQLQEFDCSFEYRSGVRMAHVDALSRNPVAPAIPETHILDVLTLEKDDWISTVQLADDEINSIKNILENPESEKILDIINNYCLKNGRVYRKVHNELRWVVPKSVRWQVLKMNHDDVGHFGFEKTLSRIKESYWFPKLRRFVKKYVSACLECAYHKAQGGPRTGELHPIPKIEIPFHTIHADHLGPFVRSKRGNSYLLVIIDGFTKFINITPVRNTKATTTIRVFREHISYFGTPTRLITDQGSCFTSHVFKKFIKTTGIKHILNAVASPRANGQVERFNRTILDALSTKSHGKDDRTWDDYVPDIQIGLNTTVHNTTKKSPSELLFGYKLINTSEAILNEVINDTLNITPADELSGLRQETGERIREQQANDKIRFDKTRKTGKTYKEGELVRVERTVNFNDGKSKKLVAKYQGPYRIKKILPNDRFLIEDTPLTRKNNRHYEAIVAIDKIQPWLNFSTNYDSSDDESDNNSDENHCNTNRDIEIDCNIDIDNVDSNVNETNDIEDTQSSIAS</sequence>
<keyword evidence="4" id="KW-0548">Nucleotidyltransferase</keyword>
<dbReference type="GO" id="GO:0042575">
    <property type="term" value="C:DNA polymerase complex"/>
    <property type="evidence" value="ECO:0007669"/>
    <property type="project" value="UniProtKB-ARBA"/>
</dbReference>
<evidence type="ECO:0000256" key="11">
    <source>
        <dbReference type="ARBA" id="ARBA00023268"/>
    </source>
</evidence>
<dbReference type="InterPro" id="IPR041588">
    <property type="entry name" value="Integrase_H2C2"/>
</dbReference>
<keyword evidence="3" id="KW-0808">Transferase</keyword>
<dbReference type="SUPFAM" id="SSF50630">
    <property type="entry name" value="Acid proteases"/>
    <property type="match status" value="1"/>
</dbReference>
<feature type="region of interest" description="Disordered" evidence="12">
    <location>
        <begin position="121"/>
        <end position="178"/>
    </location>
</feature>
<name>A0ABD0SYM4_LOXSC</name>
<organism evidence="15 16">
    <name type="scientific">Loxostege sticticalis</name>
    <name type="common">Beet webworm moth</name>
    <dbReference type="NCBI Taxonomy" id="481309"/>
    <lineage>
        <taxon>Eukaryota</taxon>
        <taxon>Metazoa</taxon>
        <taxon>Ecdysozoa</taxon>
        <taxon>Arthropoda</taxon>
        <taxon>Hexapoda</taxon>
        <taxon>Insecta</taxon>
        <taxon>Pterygota</taxon>
        <taxon>Neoptera</taxon>
        <taxon>Endopterygota</taxon>
        <taxon>Lepidoptera</taxon>
        <taxon>Glossata</taxon>
        <taxon>Ditrysia</taxon>
        <taxon>Pyraloidea</taxon>
        <taxon>Crambidae</taxon>
        <taxon>Pyraustinae</taxon>
        <taxon>Loxostege</taxon>
    </lineage>
</organism>
<feature type="domain" description="Reverse transcriptase" evidence="13">
    <location>
        <begin position="796"/>
        <end position="975"/>
    </location>
</feature>
<evidence type="ECO:0000256" key="6">
    <source>
        <dbReference type="ARBA" id="ARBA00022750"/>
    </source>
</evidence>
<dbReference type="SUPFAM" id="SSF56672">
    <property type="entry name" value="DNA/RNA polymerases"/>
    <property type="match status" value="1"/>
</dbReference>
<dbReference type="SUPFAM" id="SSF57756">
    <property type="entry name" value="Retrovirus zinc finger-like domains"/>
    <property type="match status" value="1"/>
</dbReference>
<evidence type="ECO:0000256" key="5">
    <source>
        <dbReference type="ARBA" id="ARBA00022722"/>
    </source>
</evidence>
<evidence type="ECO:0000259" key="13">
    <source>
        <dbReference type="PROSITE" id="PS50878"/>
    </source>
</evidence>
<keyword evidence="6" id="KW-0064">Aspartyl protease</keyword>
<evidence type="ECO:0000256" key="3">
    <source>
        <dbReference type="ARBA" id="ARBA00022679"/>
    </source>
</evidence>
<dbReference type="GO" id="GO:0006508">
    <property type="term" value="P:proteolysis"/>
    <property type="evidence" value="ECO:0007669"/>
    <property type="project" value="UniProtKB-KW"/>
</dbReference>
<dbReference type="GO" id="GO:0004190">
    <property type="term" value="F:aspartic-type endopeptidase activity"/>
    <property type="evidence" value="ECO:0007669"/>
    <property type="project" value="UniProtKB-KW"/>
</dbReference>
<keyword evidence="11" id="KW-0511">Multifunctional enzyme</keyword>
<dbReference type="SMART" id="SM00343">
    <property type="entry name" value="ZnF_C2HC"/>
    <property type="match status" value="2"/>
</dbReference>
<dbReference type="InterPro" id="IPR001584">
    <property type="entry name" value="Integrase_cat-core"/>
</dbReference>
<dbReference type="InterPro" id="IPR021109">
    <property type="entry name" value="Peptidase_aspartic_dom_sf"/>
</dbReference>
<dbReference type="Gene3D" id="4.10.60.10">
    <property type="entry name" value="Zinc finger, CCHC-type"/>
    <property type="match status" value="1"/>
</dbReference>
<dbReference type="InterPro" id="IPR012337">
    <property type="entry name" value="RNaseH-like_sf"/>
</dbReference>
<dbReference type="Gene3D" id="1.10.340.70">
    <property type="match status" value="1"/>
</dbReference>
<feature type="compositionally biased region" description="Polar residues" evidence="12">
    <location>
        <begin position="12"/>
        <end position="25"/>
    </location>
</feature>
<dbReference type="Proteomes" id="UP001549921">
    <property type="component" value="Unassembled WGS sequence"/>
</dbReference>
<feature type="compositionally biased region" description="Basic and acidic residues" evidence="12">
    <location>
        <begin position="39"/>
        <end position="85"/>
    </location>
</feature>
<dbReference type="FunFam" id="3.30.420.10:FF:000032">
    <property type="entry name" value="Retrovirus-related Pol polyprotein from transposon 297-like Protein"/>
    <property type="match status" value="1"/>
</dbReference>
<dbReference type="GO" id="GO:0004519">
    <property type="term" value="F:endonuclease activity"/>
    <property type="evidence" value="ECO:0007669"/>
    <property type="project" value="UniProtKB-KW"/>
</dbReference>
<proteinExistence type="predicted"/>
<dbReference type="PROSITE" id="PS50878">
    <property type="entry name" value="RT_POL"/>
    <property type="match status" value="1"/>
</dbReference>
<dbReference type="InterPro" id="IPR041577">
    <property type="entry name" value="RT_RNaseH_2"/>
</dbReference>